<evidence type="ECO:0000259" key="1">
    <source>
        <dbReference type="PROSITE" id="PS51708"/>
    </source>
</evidence>
<dbReference type="PANTHER" id="PTHR39339">
    <property type="entry name" value="SLR1444 PROTEIN"/>
    <property type="match status" value="1"/>
</dbReference>
<dbReference type="AlphaFoldDB" id="A0A316J6V4"/>
<comment type="caution">
    <text evidence="2">The sequence shown here is derived from an EMBL/GenBank/DDBJ whole genome shotgun (WGS) entry which is preliminary data.</text>
</comment>
<dbReference type="RefSeq" id="WP_109707158.1">
    <property type="nucleotide sequence ID" value="NZ_QGDB01000004.1"/>
</dbReference>
<dbReference type="Gene3D" id="1.40.20.10">
    <property type="entry name" value="CHAD domain"/>
    <property type="match status" value="1"/>
</dbReference>
<proteinExistence type="predicted"/>
<dbReference type="SMART" id="SM00880">
    <property type="entry name" value="CHAD"/>
    <property type="match status" value="1"/>
</dbReference>
<dbReference type="InterPro" id="IPR007899">
    <property type="entry name" value="CHAD_dom"/>
</dbReference>
<sequence>MNLADEIFYMPAQRLAELAGNNVEGLKPVLEWAEDRRSFSIRDSFDQSLRLSQRLLLEDGERLELLSASGGAISQNTTPEARFVADFTDGPVKEALSDLSPLRAFLPIASGDVRSGRLTLVDDEGKTRARALLRELEPAEGETALLVATEGLRGYDRALRDLVARIRDCGGTSLSAGNLYRMIDPACIAYNPKPVIEVGRNETAFDAATDLIDGYLPVARVNEAGVIADLDTEFLHDYRIALRKIRSVLSLFKGVYDHEQTVELKARFSALMAPTGQLRDLDVYLLDRQRFFNLVPETMHGGLEAMFELLADRRAEAQAVLAEHLRGKAYGKEIKALAKLFSKRKKLMPGPNASRASYDFACELIWKRYRKIGRIAAGITIRTPDAEIHELRIECKKLRYLMEFFSPVFPKDGFRSILKPLKKLQDSLGLFNDRAVQQVRLLTFSDTLGGEPRKLEIVQSLGALVVVLHQNQMAEREKIVAAFTNFNGDRTQQTFRQVFHAGKEG</sequence>
<evidence type="ECO:0000313" key="3">
    <source>
        <dbReference type="Proteomes" id="UP000245865"/>
    </source>
</evidence>
<name>A0A316J6V4_9HYPH</name>
<gene>
    <name evidence="2" type="ORF">DKP76_12665</name>
</gene>
<dbReference type="PROSITE" id="PS51708">
    <property type="entry name" value="CHAD"/>
    <property type="match status" value="1"/>
</dbReference>
<protein>
    <submittedName>
        <fullName evidence="2">Metal-binding protein</fullName>
    </submittedName>
</protein>
<organism evidence="2 3">
    <name type="scientific">Falsochrobactrum shanghaiense</name>
    <dbReference type="NCBI Taxonomy" id="2201899"/>
    <lineage>
        <taxon>Bacteria</taxon>
        <taxon>Pseudomonadati</taxon>
        <taxon>Pseudomonadota</taxon>
        <taxon>Alphaproteobacteria</taxon>
        <taxon>Hyphomicrobiales</taxon>
        <taxon>Brucellaceae</taxon>
        <taxon>Falsochrobactrum</taxon>
    </lineage>
</organism>
<dbReference type="Pfam" id="PF05235">
    <property type="entry name" value="CHAD"/>
    <property type="match status" value="1"/>
</dbReference>
<accession>A0A316J6V4</accession>
<dbReference type="Proteomes" id="UP000245865">
    <property type="component" value="Unassembled WGS sequence"/>
</dbReference>
<evidence type="ECO:0000313" key="2">
    <source>
        <dbReference type="EMBL" id="PWL17597.1"/>
    </source>
</evidence>
<feature type="domain" description="CHAD" evidence="1">
    <location>
        <begin position="201"/>
        <end position="504"/>
    </location>
</feature>
<dbReference type="PANTHER" id="PTHR39339:SF1">
    <property type="entry name" value="CHAD DOMAIN-CONTAINING PROTEIN"/>
    <property type="match status" value="1"/>
</dbReference>
<dbReference type="EMBL" id="QGDB01000004">
    <property type="protein sequence ID" value="PWL17597.1"/>
    <property type="molecule type" value="Genomic_DNA"/>
</dbReference>
<keyword evidence="3" id="KW-1185">Reference proteome</keyword>
<reference evidence="2 3" key="1">
    <citation type="submission" date="2018-05" db="EMBL/GenBank/DDBJ databases">
        <title>Comparative genomic sequence analysis between strain HN4 and CCM 8460T (Falsochrobactrum ovis) will provide more evidence to prove that HN4 is a new species of Falsochrobactrum.</title>
        <authorList>
            <person name="Lyu W."/>
            <person name="Sun L."/>
            <person name="Yao L."/>
        </authorList>
    </citation>
    <scope>NUCLEOTIDE SEQUENCE [LARGE SCALE GENOMIC DNA]</scope>
    <source>
        <strain evidence="2 3">HN4</strain>
    </source>
</reference>
<dbReference type="OrthoDB" id="9777271at2"/>
<dbReference type="InterPro" id="IPR038186">
    <property type="entry name" value="CHAD_dom_sf"/>
</dbReference>